<sequence>MDFPTRRVAVTAATNHLQLREDNNLNFNSGSLHVITTSTPQRVSGDTATTSSDLHNQDLVDVMAELERYQVDHRAAFAFEMAQRGRVHPLNEDELKHFRKEKDGVFGPSPWDTPNLSTELPFTFSSLPSPASVENAIKNDIGGENHFRFAPSRGSPDDDATAIMHLLDNIQTPTYSDPGAVVHMQSPTFNRAWRWMPGWESEGMLGQSDFLLTVAPAGEVFELEYHDHHFSTTLLTGSKVWLTFPPLQANLDVLRKAYGEMHVANTSRVALGILAELQHGIFIIQKPGQTLLFPPFWSHMIFNTATSVSCGFFIATAAQYLYRIRNMDLWLSLNLFWDSAEEQQNHLENYAAELETHFSTIMTGNFKRFKVANVQNAICREWTKTAQKKETDFENMKEKIGGLLGLIDDEEEREKIDEMFRVVWIEFVQLKRKKKPECRLCHVRIEHMPAGETPDDRLARHVTDVHCNF</sequence>
<organism evidence="2 3">
    <name type="scientific">Alternaria tenuissima</name>
    <dbReference type="NCBI Taxonomy" id="119927"/>
    <lineage>
        <taxon>Eukaryota</taxon>
        <taxon>Fungi</taxon>
        <taxon>Dikarya</taxon>
        <taxon>Ascomycota</taxon>
        <taxon>Pezizomycotina</taxon>
        <taxon>Dothideomycetes</taxon>
        <taxon>Pleosporomycetidae</taxon>
        <taxon>Pleosporales</taxon>
        <taxon>Pleosporineae</taxon>
        <taxon>Pleosporaceae</taxon>
        <taxon>Alternaria</taxon>
        <taxon>Alternaria sect. Alternaria</taxon>
        <taxon>Alternaria alternata complex</taxon>
    </lineage>
</organism>
<dbReference type="Proteomes" id="UP000292402">
    <property type="component" value="Unassembled WGS sequence"/>
</dbReference>
<dbReference type="EMBL" id="PDXA01000001">
    <property type="protein sequence ID" value="RYN61742.1"/>
    <property type="molecule type" value="Genomic_DNA"/>
</dbReference>
<evidence type="ECO:0000313" key="3">
    <source>
        <dbReference type="Proteomes" id="UP000292402"/>
    </source>
</evidence>
<proteinExistence type="predicted"/>
<evidence type="ECO:0000259" key="1">
    <source>
        <dbReference type="PROSITE" id="PS51184"/>
    </source>
</evidence>
<gene>
    <name evidence="2" type="ORF">AA0114_g666</name>
</gene>
<evidence type="ECO:0000313" key="2">
    <source>
        <dbReference type="EMBL" id="RYN61742.1"/>
    </source>
</evidence>
<dbReference type="AlphaFoldDB" id="A0A4Q4MWM6"/>
<dbReference type="InterPro" id="IPR003347">
    <property type="entry name" value="JmjC_dom"/>
</dbReference>
<name>A0A4Q4MWM6_9PLEO</name>
<comment type="caution">
    <text evidence="2">The sequence shown here is derived from an EMBL/GenBank/DDBJ whole genome shotgun (WGS) entry which is preliminary data.</text>
</comment>
<dbReference type="SUPFAM" id="SSF51197">
    <property type="entry name" value="Clavaminate synthase-like"/>
    <property type="match status" value="1"/>
</dbReference>
<accession>A0A4Q4MWM6</accession>
<reference evidence="3" key="1">
    <citation type="journal article" date="2019" name="bioRxiv">
        <title>Genomics, evolutionary history and diagnostics of the Alternaria alternata species group including apple and Asian pear pathotypes.</title>
        <authorList>
            <person name="Armitage A.D."/>
            <person name="Cockerton H.M."/>
            <person name="Sreenivasaprasad S."/>
            <person name="Woodhall J.W."/>
            <person name="Lane C.R."/>
            <person name="Harrison R.J."/>
            <person name="Clarkson J.P."/>
        </authorList>
    </citation>
    <scope>NUCLEOTIDE SEQUENCE [LARGE SCALE GENOMIC DNA]</scope>
    <source>
        <strain evidence="3">FERA 1082</strain>
    </source>
</reference>
<protein>
    <recommendedName>
        <fullName evidence="1">JmjC domain-containing protein</fullName>
    </recommendedName>
</protein>
<feature type="domain" description="JmjC" evidence="1">
    <location>
        <begin position="185"/>
        <end position="329"/>
    </location>
</feature>
<dbReference type="PROSITE" id="PS51184">
    <property type="entry name" value="JMJC"/>
    <property type="match status" value="1"/>
</dbReference>
<dbReference type="Gene3D" id="2.60.120.650">
    <property type="entry name" value="Cupin"/>
    <property type="match status" value="1"/>
</dbReference>